<evidence type="ECO:0000313" key="2">
    <source>
        <dbReference type="Proteomes" id="UP000001307"/>
    </source>
</evidence>
<reference evidence="1" key="1">
    <citation type="journal article" date="2010" name="Science">
        <title>Plasticity of animal genome architecture unmasked by rapid evolution of a pelagic tunicate.</title>
        <authorList>
            <person name="Denoeud F."/>
            <person name="Henriet S."/>
            <person name="Mungpakdee S."/>
            <person name="Aury J.M."/>
            <person name="Da Silva C."/>
            <person name="Brinkmann H."/>
            <person name="Mikhaleva J."/>
            <person name="Olsen L.C."/>
            <person name="Jubin C."/>
            <person name="Canestro C."/>
            <person name="Bouquet J.M."/>
            <person name="Danks G."/>
            <person name="Poulain J."/>
            <person name="Campsteijn C."/>
            <person name="Adamski M."/>
            <person name="Cross I."/>
            <person name="Yadetie F."/>
            <person name="Muffato M."/>
            <person name="Louis A."/>
            <person name="Butcher S."/>
            <person name="Tsagkogeorga G."/>
            <person name="Konrad A."/>
            <person name="Singh S."/>
            <person name="Jensen M.F."/>
            <person name="Cong E.H."/>
            <person name="Eikeseth-Otteraa H."/>
            <person name="Noel B."/>
            <person name="Anthouard V."/>
            <person name="Porcel B.M."/>
            <person name="Kachouri-Lafond R."/>
            <person name="Nishino A."/>
            <person name="Ugolini M."/>
            <person name="Chourrout P."/>
            <person name="Nishida H."/>
            <person name="Aasland R."/>
            <person name="Huzurbazar S."/>
            <person name="Westhof E."/>
            <person name="Delsuc F."/>
            <person name="Lehrach H."/>
            <person name="Reinhardt R."/>
            <person name="Weissenbach J."/>
            <person name="Roy S.W."/>
            <person name="Artiguenave F."/>
            <person name="Postlethwait J.H."/>
            <person name="Manak J.R."/>
            <person name="Thompson E.M."/>
            <person name="Jaillon O."/>
            <person name="Du Pasquier L."/>
            <person name="Boudinot P."/>
            <person name="Liberles D.A."/>
            <person name="Volff J.N."/>
            <person name="Philippe H."/>
            <person name="Lenhard B."/>
            <person name="Roest Crollius H."/>
            <person name="Wincker P."/>
            <person name="Chourrout D."/>
        </authorList>
    </citation>
    <scope>NUCLEOTIDE SEQUENCE [LARGE SCALE GENOMIC DNA]</scope>
</reference>
<dbReference type="OrthoDB" id="10564884at2759"/>
<name>E4WXX7_OIKDI</name>
<protein>
    <submittedName>
        <fullName evidence="1">Uncharacterized protein</fullName>
    </submittedName>
</protein>
<proteinExistence type="predicted"/>
<dbReference type="Proteomes" id="UP000001307">
    <property type="component" value="Unassembled WGS sequence"/>
</dbReference>
<dbReference type="AlphaFoldDB" id="E4WXX7"/>
<dbReference type="InParanoid" id="E4WXX7"/>
<accession>E4WXX7</accession>
<organism evidence="1">
    <name type="scientific">Oikopleura dioica</name>
    <name type="common">Tunicate</name>
    <dbReference type="NCBI Taxonomy" id="34765"/>
    <lineage>
        <taxon>Eukaryota</taxon>
        <taxon>Metazoa</taxon>
        <taxon>Chordata</taxon>
        <taxon>Tunicata</taxon>
        <taxon>Appendicularia</taxon>
        <taxon>Copelata</taxon>
        <taxon>Oikopleuridae</taxon>
        <taxon>Oikopleura</taxon>
    </lineage>
</organism>
<evidence type="ECO:0000313" key="1">
    <source>
        <dbReference type="EMBL" id="CBY22221.1"/>
    </source>
</evidence>
<dbReference type="EMBL" id="FN653018">
    <property type="protein sequence ID" value="CBY22221.1"/>
    <property type="molecule type" value="Genomic_DNA"/>
</dbReference>
<keyword evidence="2" id="KW-1185">Reference proteome</keyword>
<sequence length="191" mass="21991">MWQLIKKCHNYLPEIVEATVPKQQKDFRSIILLAKVSMEREKLDTSDDEEDGSGRISSHINEFISTLRMKTTEGSYFLILWFFICIREIGVDDIQEQMEQDAFDIGDLDLDDVDDGPDDGDDEFDDAVLDEFDQNVIGTGIDHSTYENEDDIENVDAELFEQMNHYGIASSNEDEGYDWLGPASDLMIFYF</sequence>
<gene>
    <name evidence="1" type="ORF">GSOID_T00011773001</name>
</gene>